<gene>
    <name evidence="2" type="ORF">ACFFJK_03640</name>
</gene>
<protein>
    <recommendedName>
        <fullName evidence="4">DUF1294 domain-containing protein</fullName>
    </recommendedName>
</protein>
<dbReference type="RefSeq" id="WP_379677754.1">
    <property type="nucleotide sequence ID" value="NZ_JBHLWP010000004.1"/>
</dbReference>
<comment type="caution">
    <text evidence="2">The sequence shown here is derived from an EMBL/GenBank/DDBJ whole genome shotgun (WGS) entry which is preliminary data.</text>
</comment>
<dbReference type="EMBL" id="JBHLWP010000004">
    <property type="protein sequence ID" value="MFC0250973.1"/>
    <property type="molecule type" value="Genomic_DNA"/>
</dbReference>
<reference evidence="2 3" key="1">
    <citation type="submission" date="2024-09" db="EMBL/GenBank/DDBJ databases">
        <authorList>
            <person name="Sun Q."/>
            <person name="Mori K."/>
        </authorList>
    </citation>
    <scope>NUCLEOTIDE SEQUENCE [LARGE SCALE GENOMIC DNA]</scope>
    <source>
        <strain evidence="2 3">CCM 7792</strain>
    </source>
</reference>
<keyword evidence="1" id="KW-0472">Membrane</keyword>
<keyword evidence="3" id="KW-1185">Reference proteome</keyword>
<proteinExistence type="predicted"/>
<feature type="transmembrane region" description="Helical" evidence="1">
    <location>
        <begin position="6"/>
        <end position="21"/>
    </location>
</feature>
<name>A0ABV6FBS3_9BURK</name>
<feature type="transmembrane region" description="Helical" evidence="1">
    <location>
        <begin position="33"/>
        <end position="54"/>
    </location>
</feature>
<evidence type="ECO:0000313" key="3">
    <source>
        <dbReference type="Proteomes" id="UP001589773"/>
    </source>
</evidence>
<sequence length="57" mass="6304">MNALLAANGVLGLCLAYLAWREFRQRNRRNARILGVASCVALTLSTGVWLHVLAHGW</sequence>
<keyword evidence="1" id="KW-0812">Transmembrane</keyword>
<evidence type="ECO:0008006" key="4">
    <source>
        <dbReference type="Google" id="ProtNLM"/>
    </source>
</evidence>
<evidence type="ECO:0000313" key="2">
    <source>
        <dbReference type="EMBL" id="MFC0250973.1"/>
    </source>
</evidence>
<accession>A0ABV6FBS3</accession>
<evidence type="ECO:0000256" key="1">
    <source>
        <dbReference type="SAM" id="Phobius"/>
    </source>
</evidence>
<dbReference type="Proteomes" id="UP001589773">
    <property type="component" value="Unassembled WGS sequence"/>
</dbReference>
<keyword evidence="1" id="KW-1133">Transmembrane helix</keyword>
<organism evidence="2 3">
    <name type="scientific">Massilia consociata</name>
    <dbReference type="NCBI Taxonomy" id="760117"/>
    <lineage>
        <taxon>Bacteria</taxon>
        <taxon>Pseudomonadati</taxon>
        <taxon>Pseudomonadota</taxon>
        <taxon>Betaproteobacteria</taxon>
        <taxon>Burkholderiales</taxon>
        <taxon>Oxalobacteraceae</taxon>
        <taxon>Telluria group</taxon>
        <taxon>Massilia</taxon>
    </lineage>
</organism>